<proteinExistence type="predicted"/>
<feature type="domain" description="Hemerythrin-like" evidence="1">
    <location>
        <begin position="37"/>
        <end position="179"/>
    </location>
</feature>
<keyword evidence="3" id="KW-1185">Reference proteome</keyword>
<evidence type="ECO:0000259" key="1">
    <source>
        <dbReference type="Pfam" id="PF01814"/>
    </source>
</evidence>
<gene>
    <name evidence="2" type="ORF">GQA70_11310</name>
</gene>
<dbReference type="Gene3D" id="1.20.120.520">
    <property type="entry name" value="nmb1532 protein domain like"/>
    <property type="match status" value="1"/>
</dbReference>
<reference evidence="2 3" key="1">
    <citation type="submission" date="2019-12" db="EMBL/GenBank/DDBJ databases">
        <title>Complete Genome Sequence of a Quorum-Sensing Bacterium,Rhodobacteraceae bacterium C31, Isolated from a marine microalgae symbiotic bacteria.</title>
        <authorList>
            <person name="Zhang Y."/>
        </authorList>
    </citation>
    <scope>NUCLEOTIDE SEQUENCE [LARGE SCALE GENOMIC DNA]</scope>
    <source>
        <strain evidence="2 3">C31</strain>
    </source>
</reference>
<name>A0ABX7FAW7_9RHOB</name>
<dbReference type="Proteomes" id="UP000596387">
    <property type="component" value="Chromosome"/>
</dbReference>
<protein>
    <submittedName>
        <fullName evidence="2">Hemerythrin domain-containing protein</fullName>
    </submittedName>
</protein>
<sequence>MTYDITQREGLPPEMRTLYRDLPRDGWPDHPGFHKATRQWMGAHLGFRQIGTLLQTETERFLDRETPEDLYAERLGACGGRLVGNLHGHHAWEDRRFFPELEAADARFARGLEMLEADHVVLDERLDRLTRQANRVITLETLDPAGMAEEAKPLRDTLEGLNGFLERHLTDEEDLVVPIVLHHRLRG</sequence>
<dbReference type="EMBL" id="CP047166">
    <property type="protein sequence ID" value="QRF66848.1"/>
    <property type="molecule type" value="Genomic_DNA"/>
</dbReference>
<dbReference type="RefSeq" id="WP_023849452.1">
    <property type="nucleotide sequence ID" value="NZ_CP047166.1"/>
</dbReference>
<evidence type="ECO:0000313" key="2">
    <source>
        <dbReference type="EMBL" id="QRF66848.1"/>
    </source>
</evidence>
<evidence type="ECO:0000313" key="3">
    <source>
        <dbReference type="Proteomes" id="UP000596387"/>
    </source>
</evidence>
<dbReference type="InterPro" id="IPR012312">
    <property type="entry name" value="Hemerythrin-like"/>
</dbReference>
<organism evidence="2 3">
    <name type="scientific">Ponticoccus alexandrii</name>
    <dbReference type="NCBI Taxonomy" id="1943633"/>
    <lineage>
        <taxon>Bacteria</taxon>
        <taxon>Pseudomonadati</taxon>
        <taxon>Pseudomonadota</taxon>
        <taxon>Alphaproteobacteria</taxon>
        <taxon>Rhodobacterales</taxon>
        <taxon>Roseobacteraceae</taxon>
        <taxon>Ponticoccus</taxon>
    </lineage>
</organism>
<accession>A0ABX7FAW7</accession>
<dbReference type="Pfam" id="PF01814">
    <property type="entry name" value="Hemerythrin"/>
    <property type="match status" value="1"/>
</dbReference>